<protein>
    <submittedName>
        <fullName evidence="1">Uncharacterized protein</fullName>
    </submittedName>
</protein>
<evidence type="ECO:0000313" key="1">
    <source>
        <dbReference type="EMBL" id="GFT47895.1"/>
    </source>
</evidence>
<keyword evidence="2" id="KW-1185">Reference proteome</keyword>
<evidence type="ECO:0000313" key="2">
    <source>
        <dbReference type="Proteomes" id="UP000887013"/>
    </source>
</evidence>
<gene>
    <name evidence="1" type="ORF">NPIL_33941</name>
</gene>
<sequence length="102" mass="11575">MPWLERVLAPAEGLRQGNIKSFTLWAFLRPLLPSCRHQVDGMRKPGAPKCFYKGTCSSLIVLVFTCVKRIRHSVRALVGGKKRWEIFVGKGVRESDGCFVWV</sequence>
<name>A0A8X6P5U4_NEPPI</name>
<dbReference type="AlphaFoldDB" id="A0A8X6P5U4"/>
<organism evidence="1 2">
    <name type="scientific">Nephila pilipes</name>
    <name type="common">Giant wood spider</name>
    <name type="synonym">Nephila maculata</name>
    <dbReference type="NCBI Taxonomy" id="299642"/>
    <lineage>
        <taxon>Eukaryota</taxon>
        <taxon>Metazoa</taxon>
        <taxon>Ecdysozoa</taxon>
        <taxon>Arthropoda</taxon>
        <taxon>Chelicerata</taxon>
        <taxon>Arachnida</taxon>
        <taxon>Araneae</taxon>
        <taxon>Araneomorphae</taxon>
        <taxon>Entelegynae</taxon>
        <taxon>Araneoidea</taxon>
        <taxon>Nephilidae</taxon>
        <taxon>Nephila</taxon>
    </lineage>
</organism>
<comment type="caution">
    <text evidence="1">The sequence shown here is derived from an EMBL/GenBank/DDBJ whole genome shotgun (WGS) entry which is preliminary data.</text>
</comment>
<accession>A0A8X6P5U4</accession>
<proteinExistence type="predicted"/>
<dbReference type="EMBL" id="BMAW01064943">
    <property type="protein sequence ID" value="GFT47895.1"/>
    <property type="molecule type" value="Genomic_DNA"/>
</dbReference>
<dbReference type="Proteomes" id="UP000887013">
    <property type="component" value="Unassembled WGS sequence"/>
</dbReference>
<reference evidence="1" key="1">
    <citation type="submission" date="2020-08" db="EMBL/GenBank/DDBJ databases">
        <title>Multicomponent nature underlies the extraordinary mechanical properties of spider dragline silk.</title>
        <authorList>
            <person name="Kono N."/>
            <person name="Nakamura H."/>
            <person name="Mori M."/>
            <person name="Yoshida Y."/>
            <person name="Ohtoshi R."/>
            <person name="Malay A.D."/>
            <person name="Moran D.A.P."/>
            <person name="Tomita M."/>
            <person name="Numata K."/>
            <person name="Arakawa K."/>
        </authorList>
    </citation>
    <scope>NUCLEOTIDE SEQUENCE</scope>
</reference>